<evidence type="ECO:0000256" key="1">
    <source>
        <dbReference type="SAM" id="MobiDB-lite"/>
    </source>
</evidence>
<dbReference type="AlphaFoldDB" id="A0A183ICE8"/>
<accession>A0A183ICE8</accession>
<feature type="region of interest" description="Disordered" evidence="1">
    <location>
        <begin position="68"/>
        <end position="112"/>
    </location>
</feature>
<proteinExistence type="predicted"/>
<evidence type="ECO:0000313" key="3">
    <source>
        <dbReference type="Proteomes" id="UP000270296"/>
    </source>
</evidence>
<evidence type="ECO:0000313" key="4">
    <source>
        <dbReference type="WBParaSite" id="SBAD_0000134901-mRNA-1"/>
    </source>
</evidence>
<organism evidence="4">
    <name type="scientific">Soboliphyme baturini</name>
    <dbReference type="NCBI Taxonomy" id="241478"/>
    <lineage>
        <taxon>Eukaryota</taxon>
        <taxon>Metazoa</taxon>
        <taxon>Ecdysozoa</taxon>
        <taxon>Nematoda</taxon>
        <taxon>Enoplea</taxon>
        <taxon>Dorylaimia</taxon>
        <taxon>Dioctophymatida</taxon>
        <taxon>Dioctophymatoidea</taxon>
        <taxon>Soboliphymatidae</taxon>
        <taxon>Soboliphyme</taxon>
    </lineage>
</organism>
<name>A0A183ICE8_9BILA</name>
<reference evidence="4" key="1">
    <citation type="submission" date="2016-06" db="UniProtKB">
        <authorList>
            <consortium name="WormBaseParasite"/>
        </authorList>
    </citation>
    <scope>IDENTIFICATION</scope>
</reference>
<reference evidence="2 3" key="2">
    <citation type="submission" date="2018-11" db="EMBL/GenBank/DDBJ databases">
        <authorList>
            <consortium name="Pathogen Informatics"/>
        </authorList>
    </citation>
    <scope>NUCLEOTIDE SEQUENCE [LARGE SCALE GENOMIC DNA]</scope>
</reference>
<dbReference type="EMBL" id="UZAM01006777">
    <property type="protein sequence ID" value="VDO93866.1"/>
    <property type="molecule type" value="Genomic_DNA"/>
</dbReference>
<dbReference type="WBParaSite" id="SBAD_0000134901-mRNA-1">
    <property type="protein sequence ID" value="SBAD_0000134901-mRNA-1"/>
    <property type="gene ID" value="SBAD_0000134901"/>
</dbReference>
<evidence type="ECO:0000313" key="2">
    <source>
        <dbReference type="EMBL" id="VDO93866.1"/>
    </source>
</evidence>
<sequence>MENNEIFETQLLPVGSADKNAGRLETVAKSQGNLATCSSCIDVTEHYTGSVVARVTKGRAGCWGTEADGGKSAIRTCSLPSASRGRGSTRMADEDRRNDDEDTSQQRSRYPF</sequence>
<gene>
    <name evidence="2" type="ORF">SBAD_LOCUS1292</name>
</gene>
<protein>
    <submittedName>
        <fullName evidence="2 4">Uncharacterized protein</fullName>
    </submittedName>
</protein>
<keyword evidence="3" id="KW-1185">Reference proteome</keyword>
<dbReference type="Proteomes" id="UP000270296">
    <property type="component" value="Unassembled WGS sequence"/>
</dbReference>